<dbReference type="Proteomes" id="UP001054945">
    <property type="component" value="Unassembled WGS sequence"/>
</dbReference>
<dbReference type="SUPFAM" id="SSF52075">
    <property type="entry name" value="Outer arm dynein light chain 1"/>
    <property type="match status" value="1"/>
</dbReference>
<evidence type="ECO:0000313" key="2">
    <source>
        <dbReference type="Proteomes" id="UP001054945"/>
    </source>
</evidence>
<accession>A0AAV4WKH8</accession>
<sequence>MLEENVIYSICRCQAPNPRHHAERESAVRLSFNDIAAFVAHQRFLYLAGIRGGRVQGLNRLNHLNLHGNRITTLGGEVRRLEDLEYLTVSSNRIRTLADEQIPDGLKCLNLTGGLPSQFSARSSFISTSKTSNIKKLF</sequence>
<dbReference type="InterPro" id="IPR001611">
    <property type="entry name" value="Leu-rich_rpt"/>
</dbReference>
<dbReference type="PROSITE" id="PS51450">
    <property type="entry name" value="LRR"/>
    <property type="match status" value="1"/>
</dbReference>
<proteinExistence type="predicted"/>
<dbReference type="Gene3D" id="3.80.10.10">
    <property type="entry name" value="Ribonuclease Inhibitor"/>
    <property type="match status" value="1"/>
</dbReference>
<dbReference type="InterPro" id="IPR032675">
    <property type="entry name" value="LRR_dom_sf"/>
</dbReference>
<reference evidence="1 2" key="1">
    <citation type="submission" date="2021-06" db="EMBL/GenBank/DDBJ databases">
        <title>Caerostris extrusa draft genome.</title>
        <authorList>
            <person name="Kono N."/>
            <person name="Arakawa K."/>
        </authorList>
    </citation>
    <scope>NUCLEOTIDE SEQUENCE [LARGE SCALE GENOMIC DNA]</scope>
</reference>
<gene>
    <name evidence="1" type="ORF">CEXT_352061</name>
</gene>
<dbReference type="Pfam" id="PF13855">
    <property type="entry name" value="LRR_8"/>
    <property type="match status" value="1"/>
</dbReference>
<comment type="caution">
    <text evidence="1">The sequence shown here is derived from an EMBL/GenBank/DDBJ whole genome shotgun (WGS) entry which is preliminary data.</text>
</comment>
<evidence type="ECO:0000313" key="1">
    <source>
        <dbReference type="EMBL" id="GIY82471.1"/>
    </source>
</evidence>
<dbReference type="AlphaFoldDB" id="A0AAV4WKH8"/>
<name>A0AAV4WKH8_CAEEX</name>
<organism evidence="1 2">
    <name type="scientific">Caerostris extrusa</name>
    <name type="common">Bark spider</name>
    <name type="synonym">Caerostris bankana</name>
    <dbReference type="NCBI Taxonomy" id="172846"/>
    <lineage>
        <taxon>Eukaryota</taxon>
        <taxon>Metazoa</taxon>
        <taxon>Ecdysozoa</taxon>
        <taxon>Arthropoda</taxon>
        <taxon>Chelicerata</taxon>
        <taxon>Arachnida</taxon>
        <taxon>Araneae</taxon>
        <taxon>Araneomorphae</taxon>
        <taxon>Entelegynae</taxon>
        <taxon>Araneoidea</taxon>
        <taxon>Araneidae</taxon>
        <taxon>Caerostris</taxon>
    </lineage>
</organism>
<keyword evidence="2" id="KW-1185">Reference proteome</keyword>
<dbReference type="EMBL" id="BPLR01016251">
    <property type="protein sequence ID" value="GIY82471.1"/>
    <property type="molecule type" value="Genomic_DNA"/>
</dbReference>
<protein>
    <submittedName>
        <fullName evidence="1">Uncharacterized protein</fullName>
    </submittedName>
</protein>